<dbReference type="EMBL" id="CP097118">
    <property type="protein sequence ID" value="USS87627.1"/>
    <property type="molecule type" value="Genomic_DNA"/>
</dbReference>
<dbReference type="Proteomes" id="UP001057025">
    <property type="component" value="Chromosome"/>
</dbReference>
<name>A0ABY5BRE8_9LACO</name>
<gene>
    <name evidence="1" type="ORF">M3M39_05765</name>
</gene>
<keyword evidence="2" id="KW-1185">Reference proteome</keyword>
<sequence>MSRQEVVDKLKQGSTFITIYQKDGKWYSGKSVSLFRGRFIKMNPNDKLIDNLEFHS</sequence>
<proteinExistence type="predicted"/>
<evidence type="ECO:0000313" key="1">
    <source>
        <dbReference type="EMBL" id="USS87627.1"/>
    </source>
</evidence>
<protein>
    <submittedName>
        <fullName evidence="1">Uncharacterized protein</fullName>
    </submittedName>
</protein>
<accession>A0ABY5BRE8</accession>
<reference evidence="1" key="1">
    <citation type="submission" date="2022-05" db="EMBL/GenBank/DDBJ databases">
        <authorList>
            <person name="Oliphant S.A."/>
            <person name="Watson-Haigh N.S."/>
            <person name="Sumby K.M."/>
            <person name="Gardner J.M."/>
            <person name="Jiranek V."/>
        </authorList>
    </citation>
    <scope>NUCLEOTIDE SEQUENCE</scope>
    <source>
        <strain evidence="1">KI11_C11</strain>
    </source>
</reference>
<organism evidence="1 2">
    <name type="scientific">Fructilactobacillus hinvesii</name>
    <dbReference type="NCBI Taxonomy" id="2940300"/>
    <lineage>
        <taxon>Bacteria</taxon>
        <taxon>Bacillati</taxon>
        <taxon>Bacillota</taxon>
        <taxon>Bacilli</taxon>
        <taxon>Lactobacillales</taxon>
        <taxon>Lactobacillaceae</taxon>
        <taxon>Fructilactobacillus</taxon>
    </lineage>
</organism>
<dbReference type="RefSeq" id="WP_252796918.1">
    <property type="nucleotide sequence ID" value="NZ_CP097118.1"/>
</dbReference>
<evidence type="ECO:0000313" key="2">
    <source>
        <dbReference type="Proteomes" id="UP001057025"/>
    </source>
</evidence>